<accession>A0A401FRB3</accession>
<dbReference type="Proteomes" id="UP000288096">
    <property type="component" value="Unassembled WGS sequence"/>
</dbReference>
<dbReference type="InterPro" id="IPR003749">
    <property type="entry name" value="ThiS/MoaD-like"/>
</dbReference>
<protein>
    <submittedName>
        <fullName evidence="1">Molybdopterin synthase sulfur carrier subunit</fullName>
    </submittedName>
</protein>
<organism evidence="1 2">
    <name type="scientific">Desulfonema ishimotonii</name>
    <dbReference type="NCBI Taxonomy" id="45657"/>
    <lineage>
        <taxon>Bacteria</taxon>
        <taxon>Pseudomonadati</taxon>
        <taxon>Thermodesulfobacteriota</taxon>
        <taxon>Desulfobacteria</taxon>
        <taxon>Desulfobacterales</taxon>
        <taxon>Desulfococcaceae</taxon>
        <taxon>Desulfonema</taxon>
    </lineage>
</organism>
<dbReference type="Pfam" id="PF02597">
    <property type="entry name" value="ThiS"/>
    <property type="match status" value="1"/>
</dbReference>
<dbReference type="Gene3D" id="3.10.20.30">
    <property type="match status" value="1"/>
</dbReference>
<proteinExistence type="predicted"/>
<dbReference type="OrthoDB" id="9801945at2"/>
<dbReference type="EMBL" id="BEXT01000001">
    <property type="protein sequence ID" value="GBC59500.1"/>
    <property type="molecule type" value="Genomic_DNA"/>
</dbReference>
<dbReference type="AlphaFoldDB" id="A0A401FRB3"/>
<sequence length="77" mass="8426">MSAYITVRLFATLSKLTPENSDHYPIAPGTTVRELARNLNIPEKDAKLLFINNRKATLDSEIQDGDRVGIFPPVGGG</sequence>
<gene>
    <name evidence="1" type="ORF">DENIS_0439</name>
</gene>
<reference evidence="2" key="2">
    <citation type="submission" date="2019-01" db="EMBL/GenBank/DDBJ databases">
        <title>Genome sequence of Desulfonema ishimotonii strain Tokyo 01.</title>
        <authorList>
            <person name="Fukui M."/>
        </authorList>
    </citation>
    <scope>NUCLEOTIDE SEQUENCE [LARGE SCALE GENOMIC DNA]</scope>
    <source>
        <strain evidence="2">Tokyo 01</strain>
    </source>
</reference>
<evidence type="ECO:0000313" key="2">
    <source>
        <dbReference type="Proteomes" id="UP000288096"/>
    </source>
</evidence>
<dbReference type="InterPro" id="IPR012675">
    <property type="entry name" value="Beta-grasp_dom_sf"/>
</dbReference>
<reference evidence="2" key="1">
    <citation type="submission" date="2017-11" db="EMBL/GenBank/DDBJ databases">
        <authorList>
            <person name="Watanabe M."/>
            <person name="Kojima H."/>
        </authorList>
    </citation>
    <scope>NUCLEOTIDE SEQUENCE [LARGE SCALE GENOMIC DNA]</scope>
    <source>
        <strain evidence="2">Tokyo 01</strain>
    </source>
</reference>
<dbReference type="InterPro" id="IPR016155">
    <property type="entry name" value="Mopterin_synth/thiamin_S_b"/>
</dbReference>
<dbReference type="CDD" id="cd17040">
    <property type="entry name" value="Ubl_MoaD_like"/>
    <property type="match status" value="1"/>
</dbReference>
<dbReference type="RefSeq" id="WP_124327012.1">
    <property type="nucleotide sequence ID" value="NZ_BEXT01000001.1"/>
</dbReference>
<comment type="caution">
    <text evidence="1">The sequence shown here is derived from an EMBL/GenBank/DDBJ whole genome shotgun (WGS) entry which is preliminary data.</text>
</comment>
<evidence type="ECO:0000313" key="1">
    <source>
        <dbReference type="EMBL" id="GBC59500.1"/>
    </source>
</evidence>
<dbReference type="SUPFAM" id="SSF54285">
    <property type="entry name" value="MoaD/ThiS"/>
    <property type="match status" value="1"/>
</dbReference>
<name>A0A401FRB3_9BACT</name>
<keyword evidence="2" id="KW-1185">Reference proteome</keyword>